<keyword evidence="1" id="KW-1133">Transmembrane helix</keyword>
<dbReference type="Pfam" id="PF14018">
    <property type="entry name" value="DUF4234"/>
    <property type="match status" value="2"/>
</dbReference>
<keyword evidence="1" id="KW-0812">Transmembrane</keyword>
<evidence type="ECO:0000313" key="3">
    <source>
        <dbReference type="EMBL" id="MDY5169649.1"/>
    </source>
</evidence>
<dbReference type="Proteomes" id="UP001276902">
    <property type="component" value="Unassembled WGS sequence"/>
</dbReference>
<protein>
    <submittedName>
        <fullName evidence="3">DUF4234 domain-containing protein</fullName>
    </submittedName>
</protein>
<feature type="transmembrane region" description="Helical" evidence="1">
    <location>
        <begin position="85"/>
        <end position="104"/>
    </location>
</feature>
<dbReference type="GeneID" id="94440368"/>
<feature type="domain" description="DUF4234" evidence="2">
    <location>
        <begin position="49"/>
        <end position="97"/>
    </location>
</feature>
<accession>A0AB35USL1</accession>
<keyword evidence="1" id="KW-0472">Membrane</keyword>
<feature type="domain" description="DUF4234" evidence="2">
    <location>
        <begin position="6"/>
        <end position="40"/>
    </location>
</feature>
<sequence>MNVRKRSVGAVLCLSIFTCGIYYIYLIYKLGEELNEVSCSNSNNGVIDVLLTFFTCGLYGIYWHYKIARQIEDMEYNLGMRVGSISIICLILAVLMLPLISMAINQSELNHVLDEVTY</sequence>
<dbReference type="EMBL" id="JALDAW010000023">
    <property type="protein sequence ID" value="MDY5169649.1"/>
    <property type="molecule type" value="Genomic_DNA"/>
</dbReference>
<dbReference type="RefSeq" id="WP_118454175.1">
    <property type="nucleotide sequence ID" value="NZ_BAABZA010000001.1"/>
</dbReference>
<evidence type="ECO:0000259" key="2">
    <source>
        <dbReference type="Pfam" id="PF14018"/>
    </source>
</evidence>
<proteinExistence type="predicted"/>
<feature type="transmembrane region" description="Helical" evidence="1">
    <location>
        <begin position="7"/>
        <end position="25"/>
    </location>
</feature>
<feature type="transmembrane region" description="Helical" evidence="1">
    <location>
        <begin position="45"/>
        <end position="65"/>
    </location>
</feature>
<gene>
    <name evidence="3" type="ORF">MQE39_16135</name>
</gene>
<name>A0AB35USL1_9FIRM</name>
<dbReference type="AlphaFoldDB" id="A0AB35USL1"/>
<reference evidence="3" key="1">
    <citation type="submission" date="2022-03" db="EMBL/GenBank/DDBJ databases">
        <title>First case of bacteraemia caused by Dielma fastidiosa in a patient hospitalised with diverticulitis.</title>
        <authorList>
            <person name="Forman-Ankjaer B."/>
            <person name="Hvid-Jensen F."/>
            <person name="Kobel C.M."/>
            <person name="Greve T."/>
        </authorList>
    </citation>
    <scope>NUCLEOTIDE SEQUENCE</scope>
    <source>
        <strain evidence="3">AUH_DF_2021</strain>
    </source>
</reference>
<evidence type="ECO:0000256" key="1">
    <source>
        <dbReference type="SAM" id="Phobius"/>
    </source>
</evidence>
<organism evidence="3 4">
    <name type="scientific">Dielma fastidiosa</name>
    <dbReference type="NCBI Taxonomy" id="1034346"/>
    <lineage>
        <taxon>Bacteria</taxon>
        <taxon>Bacillati</taxon>
        <taxon>Bacillota</taxon>
        <taxon>Erysipelotrichia</taxon>
        <taxon>Erysipelotrichales</taxon>
        <taxon>Erysipelotrichaceae</taxon>
        <taxon>Dielma</taxon>
    </lineage>
</organism>
<evidence type="ECO:0000313" key="4">
    <source>
        <dbReference type="Proteomes" id="UP001276902"/>
    </source>
</evidence>
<comment type="caution">
    <text evidence="3">The sequence shown here is derived from an EMBL/GenBank/DDBJ whole genome shotgun (WGS) entry which is preliminary data.</text>
</comment>
<dbReference type="InterPro" id="IPR025328">
    <property type="entry name" value="DUF4234"/>
</dbReference>